<protein>
    <submittedName>
        <fullName evidence="3 5">Uncharacterized protein</fullName>
    </submittedName>
</protein>
<reference evidence="5" key="1">
    <citation type="submission" date="2016-04" db="UniProtKB">
        <authorList>
            <consortium name="WormBaseParasite"/>
        </authorList>
    </citation>
    <scope>IDENTIFICATION</scope>
</reference>
<evidence type="ECO:0000313" key="5">
    <source>
        <dbReference type="WBParaSite" id="HPLM_0000325001-mRNA-1"/>
    </source>
</evidence>
<dbReference type="OMA" id="HMRRYLE"/>
<accession>A0A158QJR4</accession>
<reference evidence="3 4" key="2">
    <citation type="submission" date="2018-11" db="EMBL/GenBank/DDBJ databases">
        <authorList>
            <consortium name="Pathogen Informatics"/>
        </authorList>
    </citation>
    <scope>NUCLEOTIDE SEQUENCE [LARGE SCALE GENOMIC DNA]</scope>
    <source>
        <strain evidence="3 4">MHpl1</strain>
    </source>
</reference>
<dbReference type="OrthoDB" id="5860225at2759"/>
<feature type="region of interest" description="Disordered" evidence="2">
    <location>
        <begin position="109"/>
        <end position="151"/>
    </location>
</feature>
<evidence type="ECO:0000256" key="2">
    <source>
        <dbReference type="SAM" id="MobiDB-lite"/>
    </source>
</evidence>
<keyword evidence="4" id="KW-1185">Reference proteome</keyword>
<gene>
    <name evidence="3" type="ORF">HPLM_LOCUS3242</name>
</gene>
<feature type="coiled-coil region" evidence="1">
    <location>
        <begin position="158"/>
        <end position="245"/>
    </location>
</feature>
<feature type="compositionally biased region" description="Polar residues" evidence="2">
    <location>
        <begin position="1"/>
        <end position="16"/>
    </location>
</feature>
<sequence length="509" mass="58081">MNRSTIERSSTTSNDFETSRSDAGVYAGEQRRSRELHIANPYSVVTAPKTTRGPRSCPGAPMEDRSYRVSTRRGKPLNDRYSSINTSLRYENVGRKRTDVYQHETILEYSSESANSSRGSPPDIHSRKDSRRSQSQRYYGGALNESTDDDDDRASMHIIQLEAKLKRAKELIRSTRRDMTERIEELQDEIERKSRDYDTLKWHYKQARKAIDDERKINARQTKKLHQALEEVSRLKALLAEHSNDSSFLIPYCGGLPPMGYDSGAGEALCSLAEAQSDGINDRLCSLNEVHGGSVSDGLSSQTEHTNTREGTAEPTLKLDNQEDMQDEVRIFRTAECDTPPPERPRAAVSPIEPLSSFVPLPDFTINNELVPQRSLSDTDIRTLVLQETEKDEMRKLRDLPVEKQYCSRAKPIRKDYDYYVRGYNEKMEDDGSISTSDEETCRIIEKQLRKKGDVVRFQPPRVTVHPRHYKRFGKMERCALAEFDYLQDISTDVSALQSSPDSHHSTAI</sequence>
<dbReference type="EMBL" id="UZAF01016105">
    <property type="protein sequence ID" value="VDO20452.1"/>
    <property type="molecule type" value="Genomic_DNA"/>
</dbReference>
<name>A0A158QJR4_HAEPC</name>
<organism evidence="5">
    <name type="scientific">Haemonchus placei</name>
    <name type="common">Barber's pole worm</name>
    <dbReference type="NCBI Taxonomy" id="6290"/>
    <lineage>
        <taxon>Eukaryota</taxon>
        <taxon>Metazoa</taxon>
        <taxon>Ecdysozoa</taxon>
        <taxon>Nematoda</taxon>
        <taxon>Chromadorea</taxon>
        <taxon>Rhabditida</taxon>
        <taxon>Rhabditina</taxon>
        <taxon>Rhabditomorpha</taxon>
        <taxon>Strongyloidea</taxon>
        <taxon>Trichostrongylidae</taxon>
        <taxon>Haemonchus</taxon>
    </lineage>
</organism>
<evidence type="ECO:0000313" key="3">
    <source>
        <dbReference type="EMBL" id="VDO20452.1"/>
    </source>
</evidence>
<feature type="region of interest" description="Disordered" evidence="2">
    <location>
        <begin position="1"/>
        <end position="83"/>
    </location>
</feature>
<evidence type="ECO:0000313" key="4">
    <source>
        <dbReference type="Proteomes" id="UP000268014"/>
    </source>
</evidence>
<dbReference type="AlphaFoldDB" id="A0A158QJR4"/>
<dbReference type="Proteomes" id="UP000268014">
    <property type="component" value="Unassembled WGS sequence"/>
</dbReference>
<feature type="region of interest" description="Disordered" evidence="2">
    <location>
        <begin position="293"/>
        <end position="317"/>
    </location>
</feature>
<proteinExistence type="predicted"/>
<evidence type="ECO:0000256" key="1">
    <source>
        <dbReference type="SAM" id="Coils"/>
    </source>
</evidence>
<dbReference type="WBParaSite" id="HPLM_0000325001-mRNA-1">
    <property type="protein sequence ID" value="HPLM_0000325001-mRNA-1"/>
    <property type="gene ID" value="HPLM_0000325001"/>
</dbReference>
<feature type="compositionally biased region" description="Polar residues" evidence="2">
    <location>
        <begin position="109"/>
        <end position="119"/>
    </location>
</feature>
<keyword evidence="1" id="KW-0175">Coiled coil</keyword>